<accession>A0A9X2DSY5</accession>
<dbReference type="Proteomes" id="UP001139179">
    <property type="component" value="Unassembled WGS sequence"/>
</dbReference>
<comment type="caution">
    <text evidence="2">The sequence shown here is derived from an EMBL/GenBank/DDBJ whole genome shotgun (WGS) entry which is preliminary data.</text>
</comment>
<evidence type="ECO:0000313" key="3">
    <source>
        <dbReference type="Proteomes" id="UP001139179"/>
    </source>
</evidence>
<name>A0A9X2DSY5_9BACI</name>
<sequence>MKNVANCPRCGRIFVKALRPICQQCYKEQEDNYEKVSKFMRRKQNRMASIQEVHEKTEVPLEQIHMFVREGRLLATHFPNLGYPCDSCGTMIQEGRLCSNCKDSITGDLEKLEKEKEFVERKKETEKEKNRVTTYHSLNSRFNKNE</sequence>
<feature type="compositionally biased region" description="Polar residues" evidence="1">
    <location>
        <begin position="132"/>
        <end position="146"/>
    </location>
</feature>
<reference evidence="2" key="1">
    <citation type="submission" date="2022-05" db="EMBL/GenBank/DDBJ databases">
        <title>Comparative Genomics of Spacecraft Associated Microbes.</title>
        <authorList>
            <person name="Tran M.T."/>
            <person name="Wright A."/>
            <person name="Seuylemezian A."/>
            <person name="Eisen J."/>
            <person name="Coil D."/>
        </authorList>
    </citation>
    <scope>NUCLEOTIDE SEQUENCE</scope>
    <source>
        <strain evidence="2">214.1.1</strain>
    </source>
</reference>
<organism evidence="2 3">
    <name type="scientific">Halalkalibacter oceani</name>
    <dbReference type="NCBI Taxonomy" id="1653776"/>
    <lineage>
        <taxon>Bacteria</taxon>
        <taxon>Bacillati</taxon>
        <taxon>Bacillota</taxon>
        <taxon>Bacilli</taxon>
        <taxon>Bacillales</taxon>
        <taxon>Bacillaceae</taxon>
        <taxon>Halalkalibacter</taxon>
    </lineage>
</organism>
<proteinExistence type="predicted"/>
<feature type="compositionally biased region" description="Basic and acidic residues" evidence="1">
    <location>
        <begin position="116"/>
        <end position="131"/>
    </location>
</feature>
<evidence type="ECO:0000256" key="1">
    <source>
        <dbReference type="SAM" id="MobiDB-lite"/>
    </source>
</evidence>
<protein>
    <recommendedName>
        <fullName evidence="4">Flagellar protein</fullName>
    </recommendedName>
</protein>
<dbReference type="EMBL" id="JAMBOL010000029">
    <property type="protein sequence ID" value="MCM3716131.1"/>
    <property type="molecule type" value="Genomic_DNA"/>
</dbReference>
<gene>
    <name evidence="2" type="ORF">M3202_18980</name>
</gene>
<dbReference type="AlphaFoldDB" id="A0A9X2DSY5"/>
<feature type="region of interest" description="Disordered" evidence="1">
    <location>
        <begin position="116"/>
        <end position="146"/>
    </location>
</feature>
<dbReference type="RefSeq" id="WP_251224809.1">
    <property type="nucleotide sequence ID" value="NZ_JAMBOL010000029.1"/>
</dbReference>
<dbReference type="InterPro" id="IPR022258">
    <property type="entry name" value="Flagellar_operon_YvyF"/>
</dbReference>
<keyword evidence="3" id="KW-1185">Reference proteome</keyword>
<evidence type="ECO:0008006" key="4">
    <source>
        <dbReference type="Google" id="ProtNLM"/>
    </source>
</evidence>
<evidence type="ECO:0000313" key="2">
    <source>
        <dbReference type="EMBL" id="MCM3716131.1"/>
    </source>
</evidence>
<dbReference type="NCBIfam" id="TIGR03826">
    <property type="entry name" value="YvyF"/>
    <property type="match status" value="1"/>
</dbReference>